<protein>
    <recommendedName>
        <fullName evidence="4">WXG100 family type VII secretion target</fullName>
    </recommendedName>
</protein>
<feature type="region of interest" description="Disordered" evidence="1">
    <location>
        <begin position="365"/>
        <end position="394"/>
    </location>
</feature>
<evidence type="ECO:0000256" key="1">
    <source>
        <dbReference type="SAM" id="MobiDB-lite"/>
    </source>
</evidence>
<evidence type="ECO:0000313" key="2">
    <source>
        <dbReference type="EMBL" id="MBB5830830.1"/>
    </source>
</evidence>
<gene>
    <name evidence="2" type="ORF">HNR70_000643</name>
</gene>
<reference evidence="2 3" key="1">
    <citation type="submission" date="2020-08" db="EMBL/GenBank/DDBJ databases">
        <title>Sequencing the genomes of 1000 actinobacteria strains.</title>
        <authorList>
            <person name="Klenk H.-P."/>
        </authorList>
    </citation>
    <scope>NUCLEOTIDE SEQUENCE [LARGE SCALE GENOMIC DNA]</scope>
    <source>
        <strain evidence="2 3">DSM 28796</strain>
    </source>
</reference>
<comment type="caution">
    <text evidence="2">The sequence shown here is derived from an EMBL/GenBank/DDBJ whole genome shotgun (WGS) entry which is preliminary data.</text>
</comment>
<dbReference type="EMBL" id="JACHLZ010000001">
    <property type="protein sequence ID" value="MBB5830830.1"/>
    <property type="molecule type" value="Genomic_DNA"/>
</dbReference>
<feature type="region of interest" description="Disordered" evidence="1">
    <location>
        <begin position="72"/>
        <end position="96"/>
    </location>
</feature>
<feature type="compositionally biased region" description="Basic and acidic residues" evidence="1">
    <location>
        <begin position="636"/>
        <end position="647"/>
    </location>
</feature>
<name>A0A841AC63_9MICO</name>
<dbReference type="AlphaFoldDB" id="A0A841AC63"/>
<feature type="region of interest" description="Disordered" evidence="1">
    <location>
        <begin position="608"/>
        <end position="647"/>
    </location>
</feature>
<organism evidence="2 3">
    <name type="scientific">Brachybacterium aquaticum</name>
    <dbReference type="NCBI Taxonomy" id="1432564"/>
    <lineage>
        <taxon>Bacteria</taxon>
        <taxon>Bacillati</taxon>
        <taxon>Actinomycetota</taxon>
        <taxon>Actinomycetes</taxon>
        <taxon>Micrococcales</taxon>
        <taxon>Dermabacteraceae</taxon>
        <taxon>Brachybacterium</taxon>
    </lineage>
</organism>
<dbReference type="RefSeq" id="WP_184324391.1">
    <property type="nucleotide sequence ID" value="NZ_JACHLZ010000001.1"/>
</dbReference>
<proteinExistence type="predicted"/>
<accession>A0A841AC63</accession>
<dbReference type="Gene3D" id="1.10.287.1060">
    <property type="entry name" value="ESAT-6-like"/>
    <property type="match status" value="1"/>
</dbReference>
<dbReference type="Proteomes" id="UP000588158">
    <property type="component" value="Unassembled WGS sequence"/>
</dbReference>
<sequence>MGFQGADTAALREQATAFRRCGREMLQHSSTLTSAVMSVTWVGPDADALRARWAEVDRLLTQAAEDVTARGRELAEHAQEQDAASSDGSGGGRSLGDRLGLPDLSSWFTTAAGPLSEAVGWARTLAEAVAPGGAGGPGSGNPLLAALDPGGSKGAGADQGIQDLINDLFGLEPVEKKVDKYDGDYDSPEDEFDATPGEGVRTLSSKLEGDHGSIETSVDEDGNRSGTVQISAPLVDEEGKAGPVEASYSLDVKTSGSFRENGDGTVTYTVTSELSEEAKAELAAKGVNFSGDVGVNSGSSRSTEYEVTVPEGTSIAEVLAITPHDPSSIPPGASVSFSSERATSGGADVGIGVVGDGLFSIGAQKSNGEGTTTSVGRDSDGNLTVTTGPTSAMNSTVTARLGTDDLNLHIAQSDSRDGSTFETATFEDTASGRRAYQEALTNGKYPSNTGDGVLTTYVENQRTRTVDVAGGVTTGPASSELSSNMFTQQSITRTYPDGHQESAAQWLPHGDSSMTSVVRSDASGRESTYVVTLDTSGGSRAATSSYGLESPGDRTSILLTEDEASVVRDHARALKLVPDDAGTAEALSMVVQRSSDADAAISNLEGHNAIADSTGKSEPVGGDYRAPGRAFNPEHQSVRDGKLADRH</sequence>
<evidence type="ECO:0008006" key="4">
    <source>
        <dbReference type="Google" id="ProtNLM"/>
    </source>
</evidence>
<evidence type="ECO:0000313" key="3">
    <source>
        <dbReference type="Proteomes" id="UP000588158"/>
    </source>
</evidence>
<keyword evidence="3" id="KW-1185">Reference proteome</keyword>